<dbReference type="EMBL" id="MGJN01000009">
    <property type="protein sequence ID" value="OGN07097.1"/>
    <property type="molecule type" value="Genomic_DNA"/>
</dbReference>
<comment type="caution">
    <text evidence="1">The sequence shown here is derived from an EMBL/GenBank/DDBJ whole genome shotgun (WGS) entry which is preliminary data.</text>
</comment>
<sequence>MLFNLFILGLAVYFLYRILIRPVFGTPNEQLTKIRQNKLLLKYASETRLISRQITEWVRANLKDGDSISKLYDPELMVLIERDQKLFDEIVKLDSSYKDLVMPPKEFHRHLVELARGQYKQTH</sequence>
<reference evidence="1 2" key="1">
    <citation type="journal article" date="2016" name="Nat. Commun.">
        <title>Thousands of microbial genomes shed light on interconnected biogeochemical processes in an aquifer system.</title>
        <authorList>
            <person name="Anantharaman K."/>
            <person name="Brown C.T."/>
            <person name="Hug L.A."/>
            <person name="Sharon I."/>
            <person name="Castelle C.J."/>
            <person name="Probst A.J."/>
            <person name="Thomas B.C."/>
            <person name="Singh A."/>
            <person name="Wilkins M.J."/>
            <person name="Karaoz U."/>
            <person name="Brodie E.L."/>
            <person name="Williams K.H."/>
            <person name="Hubbard S.S."/>
            <person name="Banfield J.F."/>
        </authorList>
    </citation>
    <scope>NUCLEOTIDE SEQUENCE [LARGE SCALE GENOMIC DNA]</scope>
</reference>
<evidence type="ECO:0000313" key="2">
    <source>
        <dbReference type="Proteomes" id="UP000176834"/>
    </source>
</evidence>
<name>A0A1F8F1T1_9BACT</name>
<gene>
    <name evidence="1" type="ORF">A3B86_01655</name>
</gene>
<organism evidence="1 2">
    <name type="scientific">Candidatus Yanofskybacteria bacterium RIFCSPHIGHO2_02_FULL_38_22b</name>
    <dbReference type="NCBI Taxonomy" id="1802673"/>
    <lineage>
        <taxon>Bacteria</taxon>
        <taxon>Candidatus Yanofskyibacteriota</taxon>
    </lineage>
</organism>
<accession>A0A1F8F1T1</accession>
<proteinExistence type="predicted"/>
<dbReference type="Proteomes" id="UP000176834">
    <property type="component" value="Unassembled WGS sequence"/>
</dbReference>
<evidence type="ECO:0000313" key="1">
    <source>
        <dbReference type="EMBL" id="OGN07097.1"/>
    </source>
</evidence>
<protein>
    <submittedName>
        <fullName evidence="1">Uncharacterized protein</fullName>
    </submittedName>
</protein>
<dbReference type="AlphaFoldDB" id="A0A1F8F1T1"/>